<organism evidence="1 2">
    <name type="scientific">Cyclospora cayetanensis</name>
    <dbReference type="NCBI Taxonomy" id="88456"/>
    <lineage>
        <taxon>Eukaryota</taxon>
        <taxon>Sar</taxon>
        <taxon>Alveolata</taxon>
        <taxon>Apicomplexa</taxon>
        <taxon>Conoidasida</taxon>
        <taxon>Coccidia</taxon>
        <taxon>Eucoccidiorida</taxon>
        <taxon>Eimeriorina</taxon>
        <taxon>Eimeriidae</taxon>
        <taxon>Cyclospora</taxon>
    </lineage>
</organism>
<dbReference type="EMBL" id="JROU02000098">
    <property type="protein sequence ID" value="OEH80362.1"/>
    <property type="molecule type" value="Genomic_DNA"/>
</dbReference>
<protein>
    <submittedName>
        <fullName evidence="1">Uncharacterized protein</fullName>
    </submittedName>
</protein>
<proteinExistence type="predicted"/>
<dbReference type="InParanoid" id="A0A1D3DA89"/>
<dbReference type="VEuPathDB" id="ToxoDB:cyc_08862"/>
<evidence type="ECO:0000313" key="1">
    <source>
        <dbReference type="EMBL" id="OEH80362.1"/>
    </source>
</evidence>
<keyword evidence="2" id="KW-1185">Reference proteome</keyword>
<dbReference type="AlphaFoldDB" id="A0A1D3DA89"/>
<sequence>MRHIPLYSDPSCRSICSSCLPSLDVTASLGASKALLSFLFESSSKSATDDSAATGGEALSLLVAVLVNMCPRQSTCHIGKVSFLAGESQPVGPAVQVLGARFSRVLCVVYAQLLAPVSLLRFGWGSRRDTS</sequence>
<accession>A0A1D3DA89</accession>
<reference evidence="1 2" key="1">
    <citation type="journal article" date="2016" name="BMC Genomics">
        <title>Comparative genomics reveals Cyclospora cayetanensis possesses coccidia-like metabolism and invasion components but unique surface antigens.</title>
        <authorList>
            <person name="Liu S."/>
            <person name="Wang L."/>
            <person name="Zheng H."/>
            <person name="Xu Z."/>
            <person name="Roellig D.M."/>
            <person name="Li N."/>
            <person name="Frace M.A."/>
            <person name="Tang K."/>
            <person name="Arrowood M.J."/>
            <person name="Moss D.M."/>
            <person name="Zhang L."/>
            <person name="Feng Y."/>
            <person name="Xiao L."/>
        </authorList>
    </citation>
    <scope>NUCLEOTIDE SEQUENCE [LARGE SCALE GENOMIC DNA]</scope>
    <source>
        <strain evidence="1 2">CHN_HEN01</strain>
    </source>
</reference>
<gene>
    <name evidence="1" type="ORF">cyc_08862</name>
</gene>
<comment type="caution">
    <text evidence="1">The sequence shown here is derived from an EMBL/GenBank/DDBJ whole genome shotgun (WGS) entry which is preliminary data.</text>
</comment>
<name>A0A1D3DA89_9EIME</name>
<evidence type="ECO:0000313" key="2">
    <source>
        <dbReference type="Proteomes" id="UP000095192"/>
    </source>
</evidence>
<dbReference type="Proteomes" id="UP000095192">
    <property type="component" value="Unassembled WGS sequence"/>
</dbReference>